<dbReference type="Pfam" id="PF00931">
    <property type="entry name" value="NB-ARC"/>
    <property type="match status" value="1"/>
</dbReference>
<dbReference type="Gene3D" id="1.10.8.430">
    <property type="entry name" value="Helical domain of apoptotic protease-activating factors"/>
    <property type="match status" value="1"/>
</dbReference>
<keyword evidence="5" id="KW-1133">Transmembrane helix</keyword>
<evidence type="ECO:0000313" key="7">
    <source>
        <dbReference type="EMBL" id="AES86739.1"/>
    </source>
</evidence>
<dbReference type="InterPro" id="IPR058192">
    <property type="entry name" value="WHD_ROQ1-like"/>
</dbReference>
<dbReference type="eggNOG" id="ENOG502SUHE">
    <property type="taxonomic scope" value="Eukaryota"/>
</dbReference>
<evidence type="ECO:0000256" key="3">
    <source>
        <dbReference type="ARBA" id="ARBA00022821"/>
    </source>
</evidence>
<dbReference type="Pfam" id="PF01582">
    <property type="entry name" value="TIR"/>
    <property type="match status" value="1"/>
</dbReference>
<dbReference type="InterPro" id="IPR042197">
    <property type="entry name" value="Apaf_helical"/>
</dbReference>
<dbReference type="InterPro" id="IPR032675">
    <property type="entry name" value="LRR_dom_sf"/>
</dbReference>
<evidence type="ECO:0000256" key="1">
    <source>
        <dbReference type="ARBA" id="ARBA00022614"/>
    </source>
</evidence>
<dbReference type="SMART" id="SM00255">
    <property type="entry name" value="TIR"/>
    <property type="match status" value="1"/>
</dbReference>
<keyword evidence="3" id="KW-0611">Plant defense</keyword>
<accession>G7JKN3</accession>
<dbReference type="InterPro" id="IPR044974">
    <property type="entry name" value="Disease_R_plants"/>
</dbReference>
<keyword evidence="2" id="KW-0677">Repeat</keyword>
<dbReference type="SUPFAM" id="SSF52058">
    <property type="entry name" value="L domain-like"/>
    <property type="match status" value="1"/>
</dbReference>
<dbReference type="SUPFAM" id="SSF46785">
    <property type="entry name" value="Winged helix' DNA-binding domain"/>
    <property type="match status" value="1"/>
</dbReference>
<dbReference type="AlphaFoldDB" id="G7JKN3"/>
<dbReference type="Proteomes" id="UP000002051">
    <property type="component" value="Chromosome 4"/>
</dbReference>
<dbReference type="InterPro" id="IPR036390">
    <property type="entry name" value="WH_DNA-bd_sf"/>
</dbReference>
<dbReference type="HOGENOM" id="CLU_001561_0_0_1"/>
<keyword evidence="5" id="KW-0812">Transmembrane</keyword>
<evidence type="ECO:0000256" key="4">
    <source>
        <dbReference type="ARBA" id="ARBA00023027"/>
    </source>
</evidence>
<keyword evidence="5" id="KW-0472">Membrane</keyword>
<feature type="domain" description="TIR" evidence="6">
    <location>
        <begin position="89"/>
        <end position="253"/>
    </location>
</feature>
<dbReference type="InterPro" id="IPR000157">
    <property type="entry name" value="TIR_dom"/>
</dbReference>
<dbReference type="Gene3D" id="3.40.50.10140">
    <property type="entry name" value="Toll/interleukin-1 receptor homology (TIR) domain"/>
    <property type="match status" value="1"/>
</dbReference>
<dbReference type="EnsemblPlants" id="AES86739">
    <property type="protein sequence ID" value="AES86739"/>
    <property type="gene ID" value="MTR_4g014300"/>
</dbReference>
<reference evidence="7 9" key="2">
    <citation type="journal article" date="2014" name="BMC Genomics">
        <title>An improved genome release (version Mt4.0) for the model legume Medicago truncatula.</title>
        <authorList>
            <person name="Tang H."/>
            <person name="Krishnakumar V."/>
            <person name="Bidwell S."/>
            <person name="Rosen B."/>
            <person name="Chan A."/>
            <person name="Zhou S."/>
            <person name="Gentzbittel L."/>
            <person name="Childs K.L."/>
            <person name="Yandell M."/>
            <person name="Gundlach H."/>
            <person name="Mayer K.F."/>
            <person name="Schwartz D.C."/>
            <person name="Town C.D."/>
        </authorList>
    </citation>
    <scope>GENOME REANNOTATION</scope>
    <source>
        <strain evidence="8 9">cv. Jemalong A17</strain>
    </source>
</reference>
<reference evidence="7 9" key="1">
    <citation type="journal article" date="2011" name="Nature">
        <title>The Medicago genome provides insight into the evolution of rhizobial symbioses.</title>
        <authorList>
            <person name="Young N.D."/>
            <person name="Debelle F."/>
            <person name="Oldroyd G.E."/>
            <person name="Geurts R."/>
            <person name="Cannon S.B."/>
            <person name="Udvardi M.K."/>
            <person name="Benedito V.A."/>
            <person name="Mayer K.F."/>
            <person name="Gouzy J."/>
            <person name="Schoof H."/>
            <person name="Van de Peer Y."/>
            <person name="Proost S."/>
            <person name="Cook D.R."/>
            <person name="Meyers B.C."/>
            <person name="Spannagl M."/>
            <person name="Cheung F."/>
            <person name="De Mita S."/>
            <person name="Krishnakumar V."/>
            <person name="Gundlach H."/>
            <person name="Zhou S."/>
            <person name="Mudge J."/>
            <person name="Bharti A.K."/>
            <person name="Murray J.D."/>
            <person name="Naoumkina M.A."/>
            <person name="Rosen B."/>
            <person name="Silverstein K.A."/>
            <person name="Tang H."/>
            <person name="Rombauts S."/>
            <person name="Zhao P.X."/>
            <person name="Zhou P."/>
            <person name="Barbe V."/>
            <person name="Bardou P."/>
            <person name="Bechner M."/>
            <person name="Bellec A."/>
            <person name="Berger A."/>
            <person name="Berges H."/>
            <person name="Bidwell S."/>
            <person name="Bisseling T."/>
            <person name="Choisne N."/>
            <person name="Couloux A."/>
            <person name="Denny R."/>
            <person name="Deshpande S."/>
            <person name="Dai X."/>
            <person name="Doyle J.J."/>
            <person name="Dudez A.M."/>
            <person name="Farmer A.D."/>
            <person name="Fouteau S."/>
            <person name="Franken C."/>
            <person name="Gibelin C."/>
            <person name="Gish J."/>
            <person name="Goldstein S."/>
            <person name="Gonzalez A.J."/>
            <person name="Green P.J."/>
            <person name="Hallab A."/>
            <person name="Hartog M."/>
            <person name="Hua A."/>
            <person name="Humphray S.J."/>
            <person name="Jeong D.H."/>
            <person name="Jing Y."/>
            <person name="Jocker A."/>
            <person name="Kenton S.M."/>
            <person name="Kim D.J."/>
            <person name="Klee K."/>
            <person name="Lai H."/>
            <person name="Lang C."/>
            <person name="Lin S."/>
            <person name="Macmil S.L."/>
            <person name="Magdelenat G."/>
            <person name="Matthews L."/>
            <person name="McCorrison J."/>
            <person name="Monaghan E.L."/>
            <person name="Mun J.H."/>
            <person name="Najar F.Z."/>
            <person name="Nicholson C."/>
            <person name="Noirot C."/>
            <person name="O'Bleness M."/>
            <person name="Paule C.R."/>
            <person name="Poulain J."/>
            <person name="Prion F."/>
            <person name="Qin B."/>
            <person name="Qu C."/>
            <person name="Retzel E.F."/>
            <person name="Riddle C."/>
            <person name="Sallet E."/>
            <person name="Samain S."/>
            <person name="Samson N."/>
            <person name="Sanders I."/>
            <person name="Saurat O."/>
            <person name="Scarpelli C."/>
            <person name="Schiex T."/>
            <person name="Segurens B."/>
            <person name="Severin A.J."/>
            <person name="Sherrier D.J."/>
            <person name="Shi R."/>
            <person name="Sims S."/>
            <person name="Singer S.R."/>
            <person name="Sinharoy S."/>
            <person name="Sterck L."/>
            <person name="Viollet A."/>
            <person name="Wang B.B."/>
            <person name="Wang K."/>
            <person name="Wang M."/>
            <person name="Wang X."/>
            <person name="Warfsmann J."/>
            <person name="Weissenbach J."/>
            <person name="White D.D."/>
            <person name="White J.D."/>
            <person name="Wiley G.B."/>
            <person name="Wincker P."/>
            <person name="Xing Y."/>
            <person name="Yang L."/>
            <person name="Yao Z."/>
            <person name="Ying F."/>
            <person name="Zhai J."/>
            <person name="Zhou L."/>
            <person name="Zuber A."/>
            <person name="Denarie J."/>
            <person name="Dixon R.A."/>
            <person name="May G.D."/>
            <person name="Schwartz D.C."/>
            <person name="Rogers J."/>
            <person name="Quetier F."/>
            <person name="Town C.D."/>
            <person name="Roe B.A."/>
        </authorList>
    </citation>
    <scope>NUCLEOTIDE SEQUENCE [LARGE SCALE GENOMIC DNA]</scope>
    <source>
        <strain evidence="7">A17</strain>
        <strain evidence="8 9">cv. Jemalong A17</strain>
    </source>
</reference>
<dbReference type="Gene3D" id="3.40.50.300">
    <property type="entry name" value="P-loop containing nucleotide triphosphate hydrolases"/>
    <property type="match status" value="1"/>
</dbReference>
<dbReference type="EMBL" id="CM001220">
    <property type="protein sequence ID" value="AES86739.1"/>
    <property type="molecule type" value="Genomic_DNA"/>
</dbReference>
<dbReference type="PROSITE" id="PS50104">
    <property type="entry name" value="TIR"/>
    <property type="match status" value="1"/>
</dbReference>
<sequence>MAYLSSGTSQLIYARQYRHSGSKALQDGMIARTYNSETRPFRASGTNHRILKHQLNLWAIPGVKKKEMVNKVVAKGVAEKAMSNDAPQLKYDVFVSFRGEDIRHGFLGHLIKAFPRKQINAFVDEKLKRGDDISHALVEAIEGSFISLVIFSENYASSHWCLEELVKIIECKEKYGRIVLPVFYGVDPTNVRHQKKSYKSAFSELEKRYHLSKVQNWRHALNKSANLSGIKSLDFRNDAELLEEIINLVLKRLSKHPINTKGLIGIGKPVAHLESLLRQQLEKVRVIGIWGMGGIGKTTIAEEVFNRSCSEYEGFCFLEKVSEESGRHGITFLKEKLFSTLLAEDVKINSPNGLSNYIQRMIGRMKVLIVLDDVKEEGQIEMLFGTLDWFRSDSRIILIDIYEVGVLKPSEALELFHLNAFKQSHLEMEYYELSKRVVAYAKGIPLGVKVLAHLLRGKVKEVWESQLDKLKKLPSKKVYDVMRLSYDDLDRLEQKYFLDITESDNSVVVGLERLKDKALITISKYNVVSMHDILQEMGREVVRQESSEDPSKRSRLWDPDDICYVLKNDKGTDAIRSIRVDLSSFRKLKLSPHVFAKMTNLRYLDFIGKYDLELLPQGLQSFPTDLRYICWIHYPLKSFPKKFSGKNLVILDFSHSRVENLWCGVQDLVNLKEVRLTSSRFLKELPDFSKATNLKVLNITDCLSLESVHPSIFSLEKLVQLDLSHCFSLTTFTSNSHLSSLLYLNLGSCISLRTFSVTTNNLIKLDLTDIGINELPSLFRCQSKLEILVLRKSEIEIIPSSIQNLTRLRKLDIRYCLKLLALPVLPLSVETLLVECISLKTVLFPSTISEQFKENKKRIEFWNCFNLDEHSLVNIGFNMKINLIKFAYQHLLTLEHDDYVDSYADYEYNHSSYQALYVYPGSSVPEWLEYKTESNVREWLEYKTTEDDMIEAVFQSRWSTKQQRMTGLLISLHIIFFFFCFILAEDYQHCAQIEFNITTIDDKDDDEKDGVSIYMNRTPLSIASDHVCMIHNQQCSRYLTSVAKNHTRFKIKVTARTDTNVKLRERPEVELKGFGISPISNSTYHNLI</sequence>
<dbReference type="Gene3D" id="3.80.10.10">
    <property type="entry name" value="Ribonuclease Inhibitor"/>
    <property type="match status" value="2"/>
</dbReference>
<dbReference type="InterPro" id="IPR002182">
    <property type="entry name" value="NB-ARC"/>
</dbReference>
<keyword evidence="1" id="KW-0433">Leucine-rich repeat</keyword>
<proteinExistence type="predicted"/>
<dbReference type="InterPro" id="IPR027417">
    <property type="entry name" value="P-loop_NTPase"/>
</dbReference>
<feature type="transmembrane region" description="Helical" evidence="5">
    <location>
        <begin position="965"/>
        <end position="984"/>
    </location>
</feature>
<reference evidence="8" key="3">
    <citation type="submission" date="2015-04" db="UniProtKB">
        <authorList>
            <consortium name="EnsemblPlants"/>
        </authorList>
    </citation>
    <scope>IDENTIFICATION</scope>
    <source>
        <strain evidence="8">cv. Jemalong A17</strain>
    </source>
</reference>
<keyword evidence="4" id="KW-0520">NAD</keyword>
<dbReference type="GO" id="GO:0043531">
    <property type="term" value="F:ADP binding"/>
    <property type="evidence" value="ECO:0007669"/>
    <property type="project" value="InterPro"/>
</dbReference>
<evidence type="ECO:0000259" key="6">
    <source>
        <dbReference type="PROSITE" id="PS50104"/>
    </source>
</evidence>
<dbReference type="PANTHER" id="PTHR11017">
    <property type="entry name" value="LEUCINE-RICH REPEAT-CONTAINING PROTEIN"/>
    <property type="match status" value="1"/>
</dbReference>
<dbReference type="InterPro" id="IPR035897">
    <property type="entry name" value="Toll_tir_struct_dom_sf"/>
</dbReference>
<name>G7JKN3_MEDTR</name>
<dbReference type="Pfam" id="PF23282">
    <property type="entry name" value="WHD_ROQ1"/>
    <property type="match status" value="1"/>
</dbReference>
<dbReference type="PANTHER" id="PTHR11017:SF263">
    <property type="entry name" value="ADP-RIBOSYL CYCLASE_CYCLIC ADP-RIBOSE HYDROLASE"/>
    <property type="match status" value="1"/>
</dbReference>
<dbReference type="SUPFAM" id="SSF52540">
    <property type="entry name" value="P-loop containing nucleoside triphosphate hydrolases"/>
    <property type="match status" value="1"/>
</dbReference>
<evidence type="ECO:0000256" key="2">
    <source>
        <dbReference type="ARBA" id="ARBA00022737"/>
    </source>
</evidence>
<dbReference type="OMA" id="ILHISEC"/>
<dbReference type="PRINTS" id="PR00364">
    <property type="entry name" value="DISEASERSIST"/>
</dbReference>
<dbReference type="GO" id="GO:0007165">
    <property type="term" value="P:signal transduction"/>
    <property type="evidence" value="ECO:0007669"/>
    <property type="project" value="InterPro"/>
</dbReference>
<evidence type="ECO:0000313" key="9">
    <source>
        <dbReference type="Proteomes" id="UP000002051"/>
    </source>
</evidence>
<organism evidence="7 9">
    <name type="scientific">Medicago truncatula</name>
    <name type="common">Barrel medic</name>
    <name type="synonym">Medicago tribuloides</name>
    <dbReference type="NCBI Taxonomy" id="3880"/>
    <lineage>
        <taxon>Eukaryota</taxon>
        <taxon>Viridiplantae</taxon>
        <taxon>Streptophyta</taxon>
        <taxon>Embryophyta</taxon>
        <taxon>Tracheophyta</taxon>
        <taxon>Spermatophyta</taxon>
        <taxon>Magnoliopsida</taxon>
        <taxon>eudicotyledons</taxon>
        <taxon>Gunneridae</taxon>
        <taxon>Pentapetalae</taxon>
        <taxon>rosids</taxon>
        <taxon>fabids</taxon>
        <taxon>Fabales</taxon>
        <taxon>Fabaceae</taxon>
        <taxon>Papilionoideae</taxon>
        <taxon>50 kb inversion clade</taxon>
        <taxon>NPAAA clade</taxon>
        <taxon>Hologalegina</taxon>
        <taxon>IRL clade</taxon>
        <taxon>Trifolieae</taxon>
        <taxon>Medicago</taxon>
    </lineage>
</organism>
<dbReference type="PaxDb" id="3880-AES86739"/>
<protein>
    <submittedName>
        <fullName evidence="7">Disease resistance protein (TIR-NBS-LRR class), putative</fullName>
    </submittedName>
</protein>
<evidence type="ECO:0000313" key="8">
    <source>
        <dbReference type="EnsemblPlants" id="AES86739"/>
    </source>
</evidence>
<evidence type="ECO:0000256" key="5">
    <source>
        <dbReference type="SAM" id="Phobius"/>
    </source>
</evidence>
<dbReference type="GO" id="GO:0006952">
    <property type="term" value="P:defense response"/>
    <property type="evidence" value="ECO:0007669"/>
    <property type="project" value="UniProtKB-KW"/>
</dbReference>
<gene>
    <name evidence="7" type="ordered locus">MTR_4g014300</name>
</gene>
<keyword evidence="9" id="KW-1185">Reference proteome</keyword>
<dbReference type="FunFam" id="3.40.50.10140:FF:000007">
    <property type="entry name" value="Disease resistance protein (TIR-NBS-LRR class)"/>
    <property type="match status" value="1"/>
</dbReference>
<dbReference type="SUPFAM" id="SSF52200">
    <property type="entry name" value="Toll/Interleukin receptor TIR domain"/>
    <property type="match status" value="1"/>
</dbReference>